<proteinExistence type="predicted"/>
<organism evidence="1 2">
    <name type="scientific">Senna tora</name>
    <dbReference type="NCBI Taxonomy" id="362788"/>
    <lineage>
        <taxon>Eukaryota</taxon>
        <taxon>Viridiplantae</taxon>
        <taxon>Streptophyta</taxon>
        <taxon>Embryophyta</taxon>
        <taxon>Tracheophyta</taxon>
        <taxon>Spermatophyta</taxon>
        <taxon>Magnoliopsida</taxon>
        <taxon>eudicotyledons</taxon>
        <taxon>Gunneridae</taxon>
        <taxon>Pentapetalae</taxon>
        <taxon>rosids</taxon>
        <taxon>fabids</taxon>
        <taxon>Fabales</taxon>
        <taxon>Fabaceae</taxon>
        <taxon>Caesalpinioideae</taxon>
        <taxon>Cassia clade</taxon>
        <taxon>Senna</taxon>
    </lineage>
</organism>
<comment type="caution">
    <text evidence="1">The sequence shown here is derived from an EMBL/GenBank/DDBJ whole genome shotgun (WGS) entry which is preliminary data.</text>
</comment>
<evidence type="ECO:0000313" key="2">
    <source>
        <dbReference type="Proteomes" id="UP000634136"/>
    </source>
</evidence>
<sequence>MYVSYDDRGSNRMELRGEDEVGLEYSIIGSMYSAYSYSLCLNEKDSDGFCSHMMVLDEDGREQL</sequence>
<dbReference type="Proteomes" id="UP000634136">
    <property type="component" value="Unassembled WGS sequence"/>
</dbReference>
<accession>A0A834WXG4</accession>
<dbReference type="EMBL" id="JAAIUW010000004">
    <property type="protein sequence ID" value="KAF7833982.1"/>
    <property type="molecule type" value="Genomic_DNA"/>
</dbReference>
<gene>
    <name evidence="1" type="ORF">G2W53_008841</name>
</gene>
<dbReference type="AlphaFoldDB" id="A0A834WXG4"/>
<keyword evidence="2" id="KW-1185">Reference proteome</keyword>
<evidence type="ECO:0000313" key="1">
    <source>
        <dbReference type="EMBL" id="KAF7833982.1"/>
    </source>
</evidence>
<protein>
    <submittedName>
        <fullName evidence="1">Uncharacterized protein</fullName>
    </submittedName>
</protein>
<reference evidence="1" key="1">
    <citation type="submission" date="2020-09" db="EMBL/GenBank/DDBJ databases">
        <title>Genome-Enabled Discovery of Anthraquinone Biosynthesis in Senna tora.</title>
        <authorList>
            <person name="Kang S.-H."/>
            <person name="Pandey R.P."/>
            <person name="Lee C.-M."/>
            <person name="Sim J.-S."/>
            <person name="Jeong J.-T."/>
            <person name="Choi B.-S."/>
            <person name="Jung M."/>
            <person name="Ginzburg D."/>
            <person name="Zhao K."/>
            <person name="Won S.Y."/>
            <person name="Oh T.-J."/>
            <person name="Yu Y."/>
            <person name="Kim N.-H."/>
            <person name="Lee O.R."/>
            <person name="Lee T.-H."/>
            <person name="Bashyal P."/>
            <person name="Kim T.-S."/>
            <person name="Lee W.-H."/>
            <person name="Kawkins C."/>
            <person name="Kim C.-K."/>
            <person name="Kim J.S."/>
            <person name="Ahn B.O."/>
            <person name="Rhee S.Y."/>
            <person name="Sohng J.K."/>
        </authorList>
    </citation>
    <scope>NUCLEOTIDE SEQUENCE</scope>
    <source>
        <tissue evidence="1">Leaf</tissue>
    </source>
</reference>
<name>A0A834WXG4_9FABA</name>